<accession>A0A4Z2CC09</accession>
<organism evidence="2 3">
    <name type="scientific">Takifugu bimaculatus</name>
    <dbReference type="NCBI Taxonomy" id="433685"/>
    <lineage>
        <taxon>Eukaryota</taxon>
        <taxon>Metazoa</taxon>
        <taxon>Chordata</taxon>
        <taxon>Craniata</taxon>
        <taxon>Vertebrata</taxon>
        <taxon>Euteleostomi</taxon>
        <taxon>Actinopterygii</taxon>
        <taxon>Neopterygii</taxon>
        <taxon>Teleostei</taxon>
        <taxon>Neoteleostei</taxon>
        <taxon>Acanthomorphata</taxon>
        <taxon>Eupercaria</taxon>
        <taxon>Tetraodontiformes</taxon>
        <taxon>Tetradontoidea</taxon>
        <taxon>Tetraodontidae</taxon>
        <taxon>Takifugu</taxon>
    </lineage>
</organism>
<comment type="caution">
    <text evidence="2">The sequence shown here is derived from an EMBL/GenBank/DDBJ whole genome shotgun (WGS) entry which is preliminary data.</text>
</comment>
<evidence type="ECO:0000313" key="2">
    <source>
        <dbReference type="EMBL" id="TNN01733.1"/>
    </source>
</evidence>
<gene>
    <name evidence="2" type="ORF">fugu_011115</name>
</gene>
<sequence>MSQVEGLENEKTAKVTDTAAEVEEEAEEVVEGTEMEAESGGTEVAARGDTVLTLTKTEVDNGIVLHRT</sequence>
<name>A0A4Z2CC09_9TELE</name>
<reference evidence="2 3" key="1">
    <citation type="submission" date="2019-04" db="EMBL/GenBank/DDBJ databases">
        <title>The sequence and de novo assembly of Takifugu bimaculatus genome using PacBio and Hi-C technologies.</title>
        <authorList>
            <person name="Xu P."/>
            <person name="Liu B."/>
            <person name="Zhou Z."/>
        </authorList>
    </citation>
    <scope>NUCLEOTIDE SEQUENCE [LARGE SCALE GENOMIC DNA]</scope>
    <source>
        <strain evidence="2">TB-2018</strain>
        <tissue evidence="2">Muscle</tissue>
    </source>
</reference>
<dbReference type="Proteomes" id="UP000516260">
    <property type="component" value="Chromosome 11"/>
</dbReference>
<protein>
    <submittedName>
        <fullName evidence="2">Uncharacterized protein</fullName>
    </submittedName>
</protein>
<dbReference type="EMBL" id="SWLE01000003">
    <property type="protein sequence ID" value="TNN01733.1"/>
    <property type="molecule type" value="Genomic_DNA"/>
</dbReference>
<evidence type="ECO:0000313" key="3">
    <source>
        <dbReference type="Proteomes" id="UP000516260"/>
    </source>
</evidence>
<dbReference type="AlphaFoldDB" id="A0A4Z2CC09"/>
<feature type="region of interest" description="Disordered" evidence="1">
    <location>
        <begin position="1"/>
        <end position="21"/>
    </location>
</feature>
<keyword evidence="3" id="KW-1185">Reference proteome</keyword>
<evidence type="ECO:0000256" key="1">
    <source>
        <dbReference type="SAM" id="MobiDB-lite"/>
    </source>
</evidence>
<proteinExistence type="predicted"/>